<keyword evidence="1" id="KW-0175">Coiled coil</keyword>
<proteinExistence type="predicted"/>
<evidence type="ECO:0000256" key="1">
    <source>
        <dbReference type="SAM" id="Coils"/>
    </source>
</evidence>
<name>A0A6C0CQ48_9ZZZZ</name>
<accession>A0A6C0CQ48</accession>
<evidence type="ECO:0000313" key="2">
    <source>
        <dbReference type="EMBL" id="QHT06413.1"/>
    </source>
</evidence>
<dbReference type="EMBL" id="MN739468">
    <property type="protein sequence ID" value="QHT06413.1"/>
    <property type="molecule type" value="Genomic_DNA"/>
</dbReference>
<organism evidence="2">
    <name type="scientific">viral metagenome</name>
    <dbReference type="NCBI Taxonomy" id="1070528"/>
    <lineage>
        <taxon>unclassified sequences</taxon>
        <taxon>metagenomes</taxon>
        <taxon>organismal metagenomes</taxon>
    </lineage>
</organism>
<feature type="coiled-coil region" evidence="1">
    <location>
        <begin position="24"/>
        <end position="77"/>
    </location>
</feature>
<reference evidence="2" key="1">
    <citation type="journal article" date="2020" name="Nature">
        <title>Giant virus diversity and host interactions through global metagenomics.</title>
        <authorList>
            <person name="Schulz F."/>
            <person name="Roux S."/>
            <person name="Paez-Espino D."/>
            <person name="Jungbluth S."/>
            <person name="Walsh D.A."/>
            <person name="Denef V.J."/>
            <person name="McMahon K.D."/>
            <person name="Konstantinidis K.T."/>
            <person name="Eloe-Fadrosh E.A."/>
            <person name="Kyrpides N.C."/>
            <person name="Woyke T."/>
        </authorList>
    </citation>
    <scope>NUCLEOTIDE SEQUENCE</scope>
    <source>
        <strain evidence="2">GVMAG-M-3300021425-30</strain>
    </source>
</reference>
<sequence>MSENKEQKAAAVAEEVVIDIVNEVAEATNEANTTEEVIENLADKVEEKVEEVISETTELLEEKVEEVKDEVLETLKEKVKAMGVKKSTLALIIKFTMEAVEKTPKKGAEQKDYALRLIRALVVDLATGEDKDFLLTAIDSGAVGDTIDLIVQATQGELDVNNVVEVATKSCLPCCLSLLAKRTNKK</sequence>
<dbReference type="AlphaFoldDB" id="A0A6C0CQ48"/>
<protein>
    <submittedName>
        <fullName evidence="2">Uncharacterized protein</fullName>
    </submittedName>
</protein>